<protein>
    <recommendedName>
        <fullName evidence="4">CU044_5270 family protein</fullName>
    </recommendedName>
</protein>
<keyword evidence="1" id="KW-0812">Transmembrane</keyword>
<keyword evidence="3" id="KW-1185">Reference proteome</keyword>
<feature type="transmembrane region" description="Helical" evidence="1">
    <location>
        <begin position="64"/>
        <end position="88"/>
    </location>
</feature>
<dbReference type="RefSeq" id="WP_307555000.1">
    <property type="nucleotide sequence ID" value="NZ_JAUSQU010000001.1"/>
</dbReference>
<evidence type="ECO:0008006" key="4">
    <source>
        <dbReference type="Google" id="ProtNLM"/>
    </source>
</evidence>
<dbReference type="InterPro" id="IPR047789">
    <property type="entry name" value="CU044_5270-like"/>
</dbReference>
<organism evidence="2 3">
    <name type="scientific">Streptosporangium lutulentum</name>
    <dbReference type="NCBI Taxonomy" id="1461250"/>
    <lineage>
        <taxon>Bacteria</taxon>
        <taxon>Bacillati</taxon>
        <taxon>Actinomycetota</taxon>
        <taxon>Actinomycetes</taxon>
        <taxon>Streptosporangiales</taxon>
        <taxon>Streptosporangiaceae</taxon>
        <taxon>Streptosporangium</taxon>
    </lineage>
</organism>
<dbReference type="Proteomes" id="UP001225356">
    <property type="component" value="Unassembled WGS sequence"/>
</dbReference>
<accession>A0ABT9Q5A7</accession>
<gene>
    <name evidence="2" type="ORF">J2853_000777</name>
</gene>
<sequence length="416" mass="45588">MTYPPHRSGEETGMTDRVFARLKPVELDGLTEEAYLRRRSDDLARAFRTPRSPQRSRRLTMPRLPFLITAATAVAGAAAAVIVVPGLVSGESAPGAPTAAAIPRGSQTPQTVDARSFLLAAAVTAAREPAESGRYWYTRERVTQKATTDEVEYAAEVKSLVEKWEAEKKELKGRPSELETARKELERKIGELKASPPAVPYAVTTAYTQDAWYARDKGDSSRTIGNQDVKITFGSPEDEAKWKKAGSPVLRNDKPSTVSFDHPLPLSIDNPTLTIQNVASLPTDKEGLERRLRSLYGKSSAKDRSDFAGYLPQTSLDLLRAPLTPGTRSALFKVLAEQPGITSQGEVTDVLGRTGVALTSRFTADEGSFELRLTFDKESAKLLEYAITKEGESSPLTRVAYQDTGWVDRLGDRSRD</sequence>
<keyword evidence="1" id="KW-0472">Membrane</keyword>
<keyword evidence="1" id="KW-1133">Transmembrane helix</keyword>
<evidence type="ECO:0000313" key="2">
    <source>
        <dbReference type="EMBL" id="MDP9841566.1"/>
    </source>
</evidence>
<reference evidence="2 3" key="1">
    <citation type="submission" date="2023-07" db="EMBL/GenBank/DDBJ databases">
        <title>Sequencing the genomes of 1000 actinobacteria strains.</title>
        <authorList>
            <person name="Klenk H.-P."/>
        </authorList>
    </citation>
    <scope>NUCLEOTIDE SEQUENCE [LARGE SCALE GENOMIC DNA]</scope>
    <source>
        <strain evidence="2 3">DSM 46740</strain>
    </source>
</reference>
<evidence type="ECO:0000313" key="3">
    <source>
        <dbReference type="Proteomes" id="UP001225356"/>
    </source>
</evidence>
<dbReference type="EMBL" id="JAUSQU010000001">
    <property type="protein sequence ID" value="MDP9841566.1"/>
    <property type="molecule type" value="Genomic_DNA"/>
</dbReference>
<dbReference type="NCBIfam" id="NF038083">
    <property type="entry name" value="CU044_5270_fam"/>
    <property type="match status" value="1"/>
</dbReference>
<evidence type="ECO:0000256" key="1">
    <source>
        <dbReference type="SAM" id="Phobius"/>
    </source>
</evidence>
<proteinExistence type="predicted"/>
<name>A0ABT9Q5A7_9ACTN</name>
<comment type="caution">
    <text evidence="2">The sequence shown here is derived from an EMBL/GenBank/DDBJ whole genome shotgun (WGS) entry which is preliminary data.</text>
</comment>